<protein>
    <submittedName>
        <fullName evidence="2">Uncharacterized protein</fullName>
    </submittedName>
</protein>
<gene>
    <name evidence="2" type="ORF">CL944_00350</name>
</gene>
<keyword evidence="1" id="KW-1133">Transmembrane helix</keyword>
<reference evidence="3" key="1">
    <citation type="submission" date="2017-09" db="EMBL/GenBank/DDBJ databases">
        <title>The Reconstruction of 2,631 Draft Metagenome-Assembled Genomes from the Global Oceans.</title>
        <authorList>
            <person name="Tully B.J."/>
            <person name="Graham E.D."/>
            <person name="Heidelberg J.F."/>
        </authorList>
    </citation>
    <scope>NUCLEOTIDE SEQUENCE [LARGE SCALE GENOMIC DNA]</scope>
</reference>
<comment type="caution">
    <text evidence="2">The sequence shown here is derived from an EMBL/GenBank/DDBJ whole genome shotgun (WGS) entry which is preliminary data.</text>
</comment>
<sequence length="217" mass="23222">MALDIETASQQLVNPINSFWNSLVTYLPGIVGALLVIGIGYLVGLIVGDVLTKILQKLNADDWLKKIKRADALGGVTISSLAGKLVKWWIFIGFLASAANLIELEAVAAILTDVAIWAPHLIIGVIIMAAGLLIADYAAAEIAKAKKFKAVSAAVRIFILIYFAIYALKEVGLRVELAESTLLIIIAGIVFALSLGFGLGLKTHAEQIIGDMRKEIK</sequence>
<keyword evidence="1" id="KW-0812">Transmembrane</keyword>
<dbReference type="Pfam" id="PF05552">
    <property type="entry name" value="MS_channel_1st_1"/>
    <property type="match status" value="1"/>
</dbReference>
<name>A0A2D6LNZ2_9ARCH</name>
<evidence type="ECO:0000313" key="3">
    <source>
        <dbReference type="Proteomes" id="UP000226712"/>
    </source>
</evidence>
<keyword evidence="1" id="KW-0472">Membrane</keyword>
<dbReference type="InterPro" id="IPR008910">
    <property type="entry name" value="MSC_TM_helix"/>
</dbReference>
<dbReference type="Proteomes" id="UP000226712">
    <property type="component" value="Unassembled WGS sequence"/>
</dbReference>
<feature type="transmembrane region" description="Helical" evidence="1">
    <location>
        <begin position="150"/>
        <end position="168"/>
    </location>
</feature>
<organism evidence="2 3">
    <name type="scientific">Candidatus Iainarchaeum sp</name>
    <dbReference type="NCBI Taxonomy" id="3101447"/>
    <lineage>
        <taxon>Archaea</taxon>
        <taxon>Candidatus Iainarchaeota</taxon>
        <taxon>Candidatus Iainarchaeia</taxon>
        <taxon>Candidatus Iainarchaeales</taxon>
        <taxon>Candidatus Iainarchaeaceae</taxon>
        <taxon>Candidatus Iainarchaeum</taxon>
    </lineage>
</organism>
<proteinExistence type="predicted"/>
<evidence type="ECO:0000313" key="2">
    <source>
        <dbReference type="EMBL" id="MAG17911.1"/>
    </source>
</evidence>
<feature type="transmembrane region" description="Helical" evidence="1">
    <location>
        <begin position="88"/>
        <end position="111"/>
    </location>
</feature>
<evidence type="ECO:0000256" key="1">
    <source>
        <dbReference type="SAM" id="Phobius"/>
    </source>
</evidence>
<dbReference type="EMBL" id="NZBD01000002">
    <property type="protein sequence ID" value="MAG17911.1"/>
    <property type="molecule type" value="Genomic_DNA"/>
</dbReference>
<dbReference type="AlphaFoldDB" id="A0A2D6LNZ2"/>
<feature type="transmembrane region" description="Helical" evidence="1">
    <location>
        <begin position="180"/>
        <end position="201"/>
    </location>
</feature>
<feature type="transmembrane region" description="Helical" evidence="1">
    <location>
        <begin position="26"/>
        <end position="47"/>
    </location>
</feature>
<feature type="transmembrane region" description="Helical" evidence="1">
    <location>
        <begin position="117"/>
        <end position="138"/>
    </location>
</feature>
<accession>A0A2D6LNZ2</accession>